<name>A0ABS1MZM2_9ACTN</name>
<sequence length="134" mass="13128">MTHTYSGTTGSPFTLSAAYGGDASFAASTGTDPQTVNRAGTSTVVVSTPNPSSTGDAVTVTATVTAVSPGTGTPTGTVTLAITGRTPQTVSLVNGRATAQFNPLPKGTHLITGNYNGDVSFAPSSGSTTQTVSG</sequence>
<evidence type="ECO:0000259" key="1">
    <source>
        <dbReference type="Pfam" id="PF16640"/>
    </source>
</evidence>
<keyword evidence="3" id="KW-1185">Reference proteome</keyword>
<proteinExistence type="predicted"/>
<gene>
    <name evidence="2" type="ORF">JK360_28350</name>
</gene>
<dbReference type="EMBL" id="JAERRI010000018">
    <property type="protein sequence ID" value="MBL1093229.1"/>
    <property type="molecule type" value="Genomic_DNA"/>
</dbReference>
<protein>
    <submittedName>
        <fullName evidence="2">Ig-like domain repeat protein</fullName>
    </submittedName>
</protein>
<evidence type="ECO:0000313" key="2">
    <source>
        <dbReference type="EMBL" id="MBL1093229.1"/>
    </source>
</evidence>
<dbReference type="Proteomes" id="UP000629371">
    <property type="component" value="Unassembled WGS sequence"/>
</dbReference>
<dbReference type="Gene3D" id="2.60.40.10">
    <property type="entry name" value="Immunoglobulins"/>
    <property type="match status" value="1"/>
</dbReference>
<organism evidence="2 3">
    <name type="scientific">Streptomyces siderophoricus</name>
    <dbReference type="NCBI Taxonomy" id="2802281"/>
    <lineage>
        <taxon>Bacteria</taxon>
        <taxon>Bacillati</taxon>
        <taxon>Actinomycetota</taxon>
        <taxon>Actinomycetes</taxon>
        <taxon>Kitasatosporales</taxon>
        <taxon>Streptomycetaceae</taxon>
        <taxon>Streptomyces</taxon>
    </lineage>
</organism>
<comment type="caution">
    <text evidence="2">The sequence shown here is derived from an EMBL/GenBank/DDBJ whole genome shotgun (WGS) entry which is preliminary data.</text>
</comment>
<reference evidence="2 3" key="1">
    <citation type="submission" date="2021-01" db="EMBL/GenBank/DDBJ databases">
        <title>WGS of actinomycetes isolated from Thailand.</title>
        <authorList>
            <person name="Thawai C."/>
        </authorList>
    </citation>
    <scope>NUCLEOTIDE SEQUENCE [LARGE SCALE GENOMIC DNA]</scope>
    <source>
        <strain evidence="2 3">CH9-7</strain>
    </source>
</reference>
<dbReference type="Pfam" id="PF16640">
    <property type="entry name" value="Big_3_5"/>
    <property type="match status" value="1"/>
</dbReference>
<evidence type="ECO:0000313" key="3">
    <source>
        <dbReference type="Proteomes" id="UP000629371"/>
    </source>
</evidence>
<dbReference type="InterPro" id="IPR013783">
    <property type="entry name" value="Ig-like_fold"/>
</dbReference>
<feature type="domain" description="Bacterial Ig-like" evidence="1">
    <location>
        <begin position="46"/>
        <end position="132"/>
    </location>
</feature>
<accession>A0ABS1MZM2</accession>
<dbReference type="InterPro" id="IPR032109">
    <property type="entry name" value="Big_3_5"/>
</dbReference>